<name>A0A811UGN6_CERCA</name>
<evidence type="ECO:0000313" key="2">
    <source>
        <dbReference type="EMBL" id="CAD6997136.1"/>
    </source>
</evidence>
<organism evidence="2 3">
    <name type="scientific">Ceratitis capitata</name>
    <name type="common">Mediterranean fruit fly</name>
    <name type="synonym">Tephritis capitata</name>
    <dbReference type="NCBI Taxonomy" id="7213"/>
    <lineage>
        <taxon>Eukaryota</taxon>
        <taxon>Metazoa</taxon>
        <taxon>Ecdysozoa</taxon>
        <taxon>Arthropoda</taxon>
        <taxon>Hexapoda</taxon>
        <taxon>Insecta</taxon>
        <taxon>Pterygota</taxon>
        <taxon>Neoptera</taxon>
        <taxon>Endopterygota</taxon>
        <taxon>Diptera</taxon>
        <taxon>Brachycera</taxon>
        <taxon>Muscomorpha</taxon>
        <taxon>Tephritoidea</taxon>
        <taxon>Tephritidae</taxon>
        <taxon>Ceratitis</taxon>
        <taxon>Ceratitis</taxon>
    </lineage>
</organism>
<reference evidence="2" key="1">
    <citation type="submission" date="2020-11" db="EMBL/GenBank/DDBJ databases">
        <authorList>
            <person name="Whitehead M."/>
        </authorList>
    </citation>
    <scope>NUCLEOTIDE SEQUENCE</scope>
    <source>
        <strain evidence="2">EGII</strain>
    </source>
</reference>
<keyword evidence="3" id="KW-1185">Reference proteome</keyword>
<evidence type="ECO:0000313" key="3">
    <source>
        <dbReference type="Proteomes" id="UP000606786"/>
    </source>
</evidence>
<protein>
    <submittedName>
        <fullName evidence="2">(Mediterranean fruit fly) hypothetical protein</fullName>
    </submittedName>
</protein>
<feature type="compositionally biased region" description="Low complexity" evidence="1">
    <location>
        <begin position="34"/>
        <end position="44"/>
    </location>
</feature>
<gene>
    <name evidence="2" type="ORF">CCAP1982_LOCUS5781</name>
</gene>
<proteinExistence type="predicted"/>
<dbReference type="AlphaFoldDB" id="A0A811UGN6"/>
<evidence type="ECO:0000256" key="1">
    <source>
        <dbReference type="SAM" id="MobiDB-lite"/>
    </source>
</evidence>
<comment type="caution">
    <text evidence="2">The sequence shown here is derived from an EMBL/GenBank/DDBJ whole genome shotgun (WGS) entry which is preliminary data.</text>
</comment>
<feature type="region of interest" description="Disordered" evidence="1">
    <location>
        <begin position="22"/>
        <end position="75"/>
    </location>
</feature>
<feature type="compositionally biased region" description="Low complexity" evidence="1">
    <location>
        <begin position="61"/>
        <end position="74"/>
    </location>
</feature>
<dbReference type="Proteomes" id="UP000606786">
    <property type="component" value="Unassembled WGS sequence"/>
</dbReference>
<sequence>MEPEALNPPHSHLWIRIKRHRNAVQRQRQPANAVRQTNEQQVVQVRRRQHALTRSVNKGWTNQPTNQPTKQPPTHKYYRKYGWQMVALRMPVSFALNHVCYLAAGTWIIYNNI</sequence>
<feature type="non-terminal residue" evidence="2">
    <location>
        <position position="113"/>
    </location>
</feature>
<accession>A0A811UGN6</accession>
<dbReference type="EMBL" id="CAJHJT010000012">
    <property type="protein sequence ID" value="CAD6997136.1"/>
    <property type="molecule type" value="Genomic_DNA"/>
</dbReference>